<dbReference type="Proteomes" id="UP000276133">
    <property type="component" value="Unassembled WGS sequence"/>
</dbReference>
<keyword evidence="2" id="KW-1185">Reference proteome</keyword>
<comment type="caution">
    <text evidence="1">The sequence shown here is derived from an EMBL/GenBank/DDBJ whole genome shotgun (WGS) entry which is preliminary data.</text>
</comment>
<gene>
    <name evidence="1" type="ORF">BpHYR1_015212</name>
</gene>
<accession>A0A3M7PI45</accession>
<name>A0A3M7PI45_BRAPC</name>
<dbReference type="EMBL" id="REGN01010819">
    <property type="protein sequence ID" value="RMZ98370.1"/>
    <property type="molecule type" value="Genomic_DNA"/>
</dbReference>
<sequence length="64" mass="7375">MSSDHDRIVINAVGCEHHACASLQDLEAIFNNYGKAVESIIKVNLFGLFHHRNTILEYKKFEMR</sequence>
<evidence type="ECO:0000313" key="2">
    <source>
        <dbReference type="Proteomes" id="UP000276133"/>
    </source>
</evidence>
<organism evidence="1 2">
    <name type="scientific">Brachionus plicatilis</name>
    <name type="common">Marine rotifer</name>
    <name type="synonym">Brachionus muelleri</name>
    <dbReference type="NCBI Taxonomy" id="10195"/>
    <lineage>
        <taxon>Eukaryota</taxon>
        <taxon>Metazoa</taxon>
        <taxon>Spiralia</taxon>
        <taxon>Gnathifera</taxon>
        <taxon>Rotifera</taxon>
        <taxon>Eurotatoria</taxon>
        <taxon>Monogononta</taxon>
        <taxon>Pseudotrocha</taxon>
        <taxon>Ploima</taxon>
        <taxon>Brachionidae</taxon>
        <taxon>Brachionus</taxon>
    </lineage>
</organism>
<dbReference type="AlphaFoldDB" id="A0A3M7PI45"/>
<proteinExistence type="predicted"/>
<evidence type="ECO:0000313" key="1">
    <source>
        <dbReference type="EMBL" id="RMZ98370.1"/>
    </source>
</evidence>
<reference evidence="1 2" key="1">
    <citation type="journal article" date="2018" name="Sci. Rep.">
        <title>Genomic signatures of local adaptation to the degree of environmental predictability in rotifers.</title>
        <authorList>
            <person name="Franch-Gras L."/>
            <person name="Hahn C."/>
            <person name="Garcia-Roger E.M."/>
            <person name="Carmona M.J."/>
            <person name="Serra M."/>
            <person name="Gomez A."/>
        </authorList>
    </citation>
    <scope>NUCLEOTIDE SEQUENCE [LARGE SCALE GENOMIC DNA]</scope>
    <source>
        <strain evidence="1">HYR1</strain>
    </source>
</reference>
<protein>
    <submittedName>
        <fullName evidence="1">Uncharacterized protein</fullName>
    </submittedName>
</protein>